<feature type="signal peptide" evidence="1">
    <location>
        <begin position="1"/>
        <end position="20"/>
    </location>
</feature>
<dbReference type="Proteomes" id="UP001304671">
    <property type="component" value="Unassembled WGS sequence"/>
</dbReference>
<reference evidence="2 3" key="1">
    <citation type="submission" date="2023-12" db="EMBL/GenBank/DDBJ databases">
        <title>Novel species of the genus Arcicella isolated from rivers.</title>
        <authorList>
            <person name="Lu H."/>
        </authorList>
    </citation>
    <scope>NUCLEOTIDE SEQUENCE [LARGE SCALE GENOMIC DNA]</scope>
    <source>
        <strain evidence="2 3">LMG 21963</strain>
    </source>
</reference>
<dbReference type="EMBL" id="JAYFUL010000036">
    <property type="protein sequence ID" value="MEA5259726.1"/>
    <property type="molecule type" value="Genomic_DNA"/>
</dbReference>
<protein>
    <submittedName>
        <fullName evidence="2">DUF2490 domain-containing protein</fullName>
    </submittedName>
</protein>
<proteinExistence type="predicted"/>
<name>A0ABU5QRK8_9BACT</name>
<dbReference type="RefSeq" id="WP_323251600.1">
    <property type="nucleotide sequence ID" value="NZ_JAYFUL010000036.1"/>
</dbReference>
<sequence>MKNFLLSAILLLTMLNTSFSQSPRQYYHISNGWTDINISGKIAGKFTWQLENQHRREDMQGDYNAATTTGNPYNNLNQHVFRPWVHYQFNPNVRFSLMPLGWIGSNRFAEGAPSAFFSEIRVSPQVMLTQNLGRVRIDHRLRYEFRWFGKNQAVNDKSFIYGGDFSTTTYKERFRYQIKVTVPINHAKMDDKTLYAQTYNELFINTGEQVGNTNLLDQNRVLIGLGYKFNKFLAVEAGYMQQTIFKFNNSAKNNVDVNNILQLNLAVSNFEQLFKK</sequence>
<accession>A0ABU5QRK8</accession>
<keyword evidence="3" id="KW-1185">Reference proteome</keyword>
<gene>
    <name evidence="2" type="ORF">VB264_18160</name>
</gene>
<feature type="chain" id="PRO_5046551569" evidence="1">
    <location>
        <begin position="21"/>
        <end position="276"/>
    </location>
</feature>
<keyword evidence="1" id="KW-0732">Signal</keyword>
<evidence type="ECO:0000313" key="2">
    <source>
        <dbReference type="EMBL" id="MEA5259726.1"/>
    </source>
</evidence>
<organism evidence="2 3">
    <name type="scientific">Arcicella aquatica</name>
    <dbReference type="NCBI Taxonomy" id="217141"/>
    <lineage>
        <taxon>Bacteria</taxon>
        <taxon>Pseudomonadati</taxon>
        <taxon>Bacteroidota</taxon>
        <taxon>Cytophagia</taxon>
        <taxon>Cytophagales</taxon>
        <taxon>Flectobacillaceae</taxon>
        <taxon>Arcicella</taxon>
    </lineage>
</organism>
<comment type="caution">
    <text evidence="2">The sequence shown here is derived from an EMBL/GenBank/DDBJ whole genome shotgun (WGS) entry which is preliminary data.</text>
</comment>
<evidence type="ECO:0000313" key="3">
    <source>
        <dbReference type="Proteomes" id="UP001304671"/>
    </source>
</evidence>
<dbReference type="Pfam" id="PF10677">
    <property type="entry name" value="DUF2490"/>
    <property type="match status" value="1"/>
</dbReference>
<evidence type="ECO:0000256" key="1">
    <source>
        <dbReference type="SAM" id="SignalP"/>
    </source>
</evidence>
<dbReference type="InterPro" id="IPR019619">
    <property type="entry name" value="DUF2490"/>
</dbReference>